<sequence>DDCSIPSTTLLIVKYTCLPESIIAAACARSGQRVLHVDSRNYYGGNWASFSFSGLLSWIKENQQNTDIKDESEDWRKLILENEEVISLNKKDKTIQHVEAFCFGDQDAAEDVEEAGALARVPAAGTSVAEEVAEEAEKECSPLESSVPGAENWESEKASSTDPASAEEGNITEINSENESSHNTASGESALELGKPEATLSEVSAQEPKKITYSQIVREGRRFNIDLVSKVPCSRADVFNSRQLAMVEKRMLMKFLTFCLEYEQHPDEYQDYKNSTFAQFLKTRKLTPSLQHFILHSIAMVSENDCNTLEGLQATRKFLQCLGRYGNTPFLFPLYGQGEIPQCFCRMCAVFGGIYCLRHSVQCLVVDKESGRCKAVVDHFGQRISASYFIVEDSYLSESVCVNVCYRQLSRAVLITDQSVLKTDSEQQVSILTVPPVDLGQPAVCVIELCSSTMTCMKDTYLVHLTCPSTKTAREDLEPVVQKLFSLNAETEKGEELEKPRVLWAVYFNMRDSSGIDRNSYSGLPSNVYVCSGPDSALGNDCAVKQAETIFQEMFPTEEFCPAPPNPEDIIYDEDEITAEETGFNNSPETKPESSLQESSSRGSTGVKEHIEE</sequence>
<dbReference type="FunFam" id="1.10.405.10:FF:000003">
    <property type="entry name" value="Rab proteins geranylgeranyltransferase component A"/>
    <property type="match status" value="1"/>
</dbReference>
<keyword evidence="9" id="KW-1185">Reference proteome</keyword>
<dbReference type="SUPFAM" id="SSF54373">
    <property type="entry name" value="FAD-linked reductases, C-terminal domain"/>
    <property type="match status" value="1"/>
</dbReference>
<dbReference type="Pfam" id="PF22603">
    <property type="entry name" value="RAE1_2_domI_C"/>
    <property type="match status" value="1"/>
</dbReference>
<evidence type="ECO:0000256" key="5">
    <source>
        <dbReference type="PIRNR" id="PIRNR016550"/>
    </source>
</evidence>
<dbReference type="AlphaFoldDB" id="A0A669PF94"/>
<feature type="compositionally biased region" description="Acidic residues" evidence="6">
    <location>
        <begin position="570"/>
        <end position="579"/>
    </location>
</feature>
<proteinExistence type="inferred from homology"/>
<dbReference type="Gene3D" id="3.30.519.10">
    <property type="entry name" value="Guanine Nucleotide Dissociation Inhibitor, domain 2"/>
    <property type="match status" value="1"/>
</dbReference>
<dbReference type="FunFam" id="3.50.50.60:FF:000108">
    <property type="entry name" value="Rab proteins geranylgeranyltransferase component A"/>
    <property type="match status" value="1"/>
</dbReference>
<dbReference type="Proteomes" id="UP000472261">
    <property type="component" value="Unplaced"/>
</dbReference>
<evidence type="ECO:0000313" key="9">
    <source>
        <dbReference type="Proteomes" id="UP000472261"/>
    </source>
</evidence>
<dbReference type="GO" id="GO:0005096">
    <property type="term" value="F:GTPase activator activity"/>
    <property type="evidence" value="ECO:0007669"/>
    <property type="project" value="UniProtKB-UniRule"/>
</dbReference>
<evidence type="ECO:0000313" key="8">
    <source>
        <dbReference type="Ensembl" id="ENSPCLP00000007637.1"/>
    </source>
</evidence>
<accession>A0A669PF94</accession>
<feature type="compositionally biased region" description="Low complexity" evidence="6">
    <location>
        <begin position="594"/>
        <end position="604"/>
    </location>
</feature>
<feature type="region of interest" description="Disordered" evidence="6">
    <location>
        <begin position="564"/>
        <end position="613"/>
    </location>
</feature>
<dbReference type="Ensembl" id="ENSPCLT00000010502.1">
    <property type="protein sequence ID" value="ENSPCLP00000007637.1"/>
    <property type="gene ID" value="ENSPCLG00000006376.1"/>
</dbReference>
<dbReference type="PANTHER" id="PTHR11787:SF4">
    <property type="entry name" value="CHM, RAB ESCORT PROTEIN 1"/>
    <property type="match status" value="1"/>
</dbReference>
<evidence type="ECO:0000256" key="1">
    <source>
        <dbReference type="ARBA" id="ARBA00004514"/>
    </source>
</evidence>
<dbReference type="GO" id="GO:0016192">
    <property type="term" value="P:vesicle-mediated transport"/>
    <property type="evidence" value="ECO:0007669"/>
    <property type="project" value="TreeGrafter"/>
</dbReference>
<reference evidence="8" key="2">
    <citation type="submission" date="2025-09" db="UniProtKB">
        <authorList>
            <consortium name="Ensembl"/>
        </authorList>
    </citation>
    <scope>IDENTIFICATION</scope>
</reference>
<evidence type="ECO:0000256" key="3">
    <source>
        <dbReference type="ARBA" id="ARBA00022468"/>
    </source>
</evidence>
<evidence type="ECO:0000256" key="4">
    <source>
        <dbReference type="ARBA" id="ARBA00022490"/>
    </source>
</evidence>
<dbReference type="GO" id="GO:0007264">
    <property type="term" value="P:small GTPase-mediated signal transduction"/>
    <property type="evidence" value="ECO:0007669"/>
    <property type="project" value="UniProtKB-UniRule"/>
</dbReference>
<evidence type="ECO:0000259" key="7">
    <source>
        <dbReference type="Pfam" id="PF22603"/>
    </source>
</evidence>
<comment type="function">
    <text evidence="5">Substrate-binding subunit (component A) of the Rab geranylgeranyltransferase (GGTase) complex. Binds unprenylated Rab proteins and presents the substrate peptide to the catalytic component B. The component A is thought to be regenerated by transferring its prenylated Rab back to the donor membrane.</text>
</comment>
<dbReference type="InterPro" id="IPR001738">
    <property type="entry name" value="Rab_escort"/>
</dbReference>
<dbReference type="PRINTS" id="PR00893">
    <property type="entry name" value="RABESCORT"/>
</dbReference>
<dbReference type="Pfam" id="PF00996">
    <property type="entry name" value="GDI"/>
    <property type="match status" value="1"/>
</dbReference>
<dbReference type="SUPFAM" id="SSF51905">
    <property type="entry name" value="FAD/NAD(P)-binding domain"/>
    <property type="match status" value="1"/>
</dbReference>
<dbReference type="GO" id="GO:0005634">
    <property type="term" value="C:nucleus"/>
    <property type="evidence" value="ECO:0007669"/>
    <property type="project" value="TreeGrafter"/>
</dbReference>
<protein>
    <recommendedName>
        <fullName evidence="5">Rab proteins geranylgeranyltransferase component A</fullName>
    </recommendedName>
</protein>
<dbReference type="GO" id="GO:0006886">
    <property type="term" value="P:intracellular protein transport"/>
    <property type="evidence" value="ECO:0007669"/>
    <property type="project" value="InterPro"/>
</dbReference>
<name>A0A669PF94_PHACC</name>
<dbReference type="InterPro" id="IPR018203">
    <property type="entry name" value="GDP_dissociation_inhibitor"/>
</dbReference>
<dbReference type="GO" id="GO:0005092">
    <property type="term" value="F:GDP-dissociation inhibitor activity"/>
    <property type="evidence" value="ECO:0007669"/>
    <property type="project" value="InterPro"/>
</dbReference>
<keyword evidence="4 5" id="KW-0963">Cytoplasm</keyword>
<dbReference type="InterPro" id="IPR036188">
    <property type="entry name" value="FAD/NAD-bd_sf"/>
</dbReference>
<dbReference type="PANTHER" id="PTHR11787">
    <property type="entry name" value="RAB GDP-DISSOCIATION INHIBITOR"/>
    <property type="match status" value="1"/>
</dbReference>
<comment type="subcellular location">
    <subcellularLocation>
        <location evidence="1">Cytoplasm</location>
        <location evidence="1">Cytosol</location>
    </subcellularLocation>
</comment>
<feature type="domain" description="RAE1/2" evidence="7">
    <location>
        <begin position="409"/>
        <end position="536"/>
    </location>
</feature>
<dbReference type="Gene3D" id="1.10.405.10">
    <property type="entry name" value="Guanine Nucleotide Dissociation Inhibitor, domain 1"/>
    <property type="match status" value="1"/>
</dbReference>
<dbReference type="Gene3D" id="3.50.50.60">
    <property type="entry name" value="FAD/NAD(P)-binding domain"/>
    <property type="match status" value="1"/>
</dbReference>
<dbReference type="GO" id="GO:0005829">
    <property type="term" value="C:cytosol"/>
    <property type="evidence" value="ECO:0007669"/>
    <property type="project" value="UniProtKB-SubCell"/>
</dbReference>
<dbReference type="InterPro" id="IPR054420">
    <property type="entry name" value="RAE1_2_domI_C"/>
</dbReference>
<feature type="region of interest" description="Disordered" evidence="6">
    <location>
        <begin position="128"/>
        <end position="168"/>
    </location>
</feature>
<dbReference type="PIRSF" id="PIRSF016550">
    <property type="entry name" value="Rab_ger_ger_transf_A_euk"/>
    <property type="match status" value="1"/>
</dbReference>
<evidence type="ECO:0000256" key="2">
    <source>
        <dbReference type="ARBA" id="ARBA00005593"/>
    </source>
</evidence>
<dbReference type="GO" id="GO:0005968">
    <property type="term" value="C:Rab-protein geranylgeranyltransferase complex"/>
    <property type="evidence" value="ECO:0007669"/>
    <property type="project" value="UniProtKB-UniRule"/>
</dbReference>
<dbReference type="PRINTS" id="PR00891">
    <property type="entry name" value="RABGDIREP"/>
</dbReference>
<organism evidence="8 9">
    <name type="scientific">Phasianus colchicus</name>
    <name type="common">Common pheasant</name>
    <dbReference type="NCBI Taxonomy" id="9054"/>
    <lineage>
        <taxon>Eukaryota</taxon>
        <taxon>Metazoa</taxon>
        <taxon>Chordata</taxon>
        <taxon>Craniata</taxon>
        <taxon>Vertebrata</taxon>
        <taxon>Euteleostomi</taxon>
        <taxon>Archelosauria</taxon>
        <taxon>Archosauria</taxon>
        <taxon>Dinosauria</taxon>
        <taxon>Saurischia</taxon>
        <taxon>Theropoda</taxon>
        <taxon>Coelurosauria</taxon>
        <taxon>Aves</taxon>
        <taxon>Neognathae</taxon>
        <taxon>Galloanserae</taxon>
        <taxon>Galliformes</taxon>
        <taxon>Phasianidae</taxon>
        <taxon>Phasianinae</taxon>
        <taxon>Phasianus</taxon>
    </lineage>
</organism>
<evidence type="ECO:0000256" key="6">
    <source>
        <dbReference type="SAM" id="MobiDB-lite"/>
    </source>
</evidence>
<reference evidence="8" key="1">
    <citation type="submission" date="2025-08" db="UniProtKB">
        <authorList>
            <consortium name="Ensembl"/>
        </authorList>
    </citation>
    <scope>IDENTIFICATION</scope>
</reference>
<keyword evidence="3 5" id="KW-0343">GTPase activation</keyword>
<comment type="similarity">
    <text evidence="2 5">Belongs to the Rab GDI family.</text>
</comment>